<accession>A0A0D6DZL6</accession>
<dbReference type="AlphaFoldDB" id="A0A0D6DZL6"/>
<evidence type="ECO:0000256" key="1">
    <source>
        <dbReference type="ARBA" id="ARBA00023015"/>
    </source>
</evidence>
<sequence length="240" mass="26624">MLKNARKQKILDLVDRTGYVTLEMLSQVLATSESTIRRDLTELDQSQKLRRLHGGAESLSHLRYEENVAEKSVKNVQHKLRIAQKAVSKLKHDDVIFMDAGTTVAMMTEFLIDFDNLTVVTNSVHTASALMDKKIKTIIIGGAVKPTTDAVTGNFAVQQLMSFNFSKAFIGANGISRDGGITTPDEEEATVKRVVLGQSKEKFILADSSKLGKIYFAKFAEFDKSIDIITEEINDLHSNT</sequence>
<dbReference type="Gene3D" id="1.10.10.10">
    <property type="entry name" value="Winged helix-like DNA-binding domain superfamily/Winged helix DNA-binding domain"/>
    <property type="match status" value="1"/>
</dbReference>
<feature type="domain" description="HTH deoR-type" evidence="4">
    <location>
        <begin position="3"/>
        <end position="58"/>
    </location>
</feature>
<dbReference type="PANTHER" id="PTHR30363">
    <property type="entry name" value="HTH-TYPE TRANSCRIPTIONAL REGULATOR SRLR-RELATED"/>
    <property type="match status" value="1"/>
</dbReference>
<evidence type="ECO:0000259" key="4">
    <source>
        <dbReference type="PROSITE" id="PS51000"/>
    </source>
</evidence>
<dbReference type="Gene3D" id="3.40.50.1360">
    <property type="match status" value="1"/>
</dbReference>
<dbReference type="RefSeq" id="WP_047916217.1">
    <property type="nucleotide sequence ID" value="NZ_LN774769.1"/>
</dbReference>
<dbReference type="PANTHER" id="PTHR30363:SF56">
    <property type="entry name" value="TRANSCRIPTIONAL REGULATOR, DEOR FAMILY"/>
    <property type="match status" value="1"/>
</dbReference>
<organism evidence="5 6">
    <name type="scientific">Pseudolactococcus piscium MKFS47</name>
    <dbReference type="NCBI Taxonomy" id="297352"/>
    <lineage>
        <taxon>Bacteria</taxon>
        <taxon>Bacillati</taxon>
        <taxon>Bacillota</taxon>
        <taxon>Bacilli</taxon>
        <taxon>Lactobacillales</taxon>
        <taxon>Streptococcaceae</taxon>
        <taxon>Pseudolactococcus</taxon>
    </lineage>
</organism>
<dbReference type="InterPro" id="IPR014036">
    <property type="entry name" value="DeoR-like_C"/>
</dbReference>
<dbReference type="Pfam" id="PF08220">
    <property type="entry name" value="HTH_DeoR"/>
    <property type="match status" value="1"/>
</dbReference>
<evidence type="ECO:0000313" key="5">
    <source>
        <dbReference type="EMBL" id="CEN29221.1"/>
    </source>
</evidence>
<dbReference type="SUPFAM" id="SSF100950">
    <property type="entry name" value="NagB/RpiA/CoA transferase-like"/>
    <property type="match status" value="1"/>
</dbReference>
<dbReference type="KEGG" id="lpk:LACPI_2021"/>
<dbReference type="GO" id="GO:0003677">
    <property type="term" value="F:DNA binding"/>
    <property type="evidence" value="ECO:0007669"/>
    <property type="project" value="UniProtKB-KW"/>
</dbReference>
<dbReference type="InterPro" id="IPR036388">
    <property type="entry name" value="WH-like_DNA-bd_sf"/>
</dbReference>
<keyword evidence="1" id="KW-0805">Transcription regulation</keyword>
<dbReference type="PROSITE" id="PS00894">
    <property type="entry name" value="HTH_DEOR_1"/>
    <property type="match status" value="1"/>
</dbReference>
<dbReference type="HOGENOM" id="CLU_060699_1_3_9"/>
<dbReference type="STRING" id="1364.LP2241_50382"/>
<dbReference type="InterPro" id="IPR018356">
    <property type="entry name" value="Tscrpt_reg_HTH_DeoR_CS"/>
</dbReference>
<keyword evidence="3" id="KW-0804">Transcription</keyword>
<dbReference type="SMART" id="SM00420">
    <property type="entry name" value="HTH_DEOR"/>
    <property type="match status" value="1"/>
</dbReference>
<gene>
    <name evidence="5" type="ORF">LACPI_2021</name>
</gene>
<dbReference type="InterPro" id="IPR050313">
    <property type="entry name" value="Carb_Metab_HTH_regulators"/>
</dbReference>
<protein>
    <submittedName>
        <fullName evidence="5">Fructose repressor</fullName>
    </submittedName>
</protein>
<proteinExistence type="predicted"/>
<evidence type="ECO:0000256" key="2">
    <source>
        <dbReference type="ARBA" id="ARBA00023125"/>
    </source>
</evidence>
<dbReference type="EMBL" id="LN774769">
    <property type="protein sequence ID" value="CEN29221.1"/>
    <property type="molecule type" value="Genomic_DNA"/>
</dbReference>
<evidence type="ECO:0000313" key="6">
    <source>
        <dbReference type="Proteomes" id="UP000033166"/>
    </source>
</evidence>
<dbReference type="InterPro" id="IPR037171">
    <property type="entry name" value="NagB/RpiA_transferase-like"/>
</dbReference>
<dbReference type="InterPro" id="IPR036390">
    <property type="entry name" value="WH_DNA-bd_sf"/>
</dbReference>
<dbReference type="PRINTS" id="PR00037">
    <property type="entry name" value="HTHLACR"/>
</dbReference>
<dbReference type="SUPFAM" id="SSF46785">
    <property type="entry name" value="Winged helix' DNA-binding domain"/>
    <property type="match status" value="1"/>
</dbReference>
<name>A0A0D6DZL6_9LACT</name>
<dbReference type="Proteomes" id="UP000033166">
    <property type="component" value="Chromosome I"/>
</dbReference>
<dbReference type="SMART" id="SM01134">
    <property type="entry name" value="DeoRC"/>
    <property type="match status" value="1"/>
</dbReference>
<reference evidence="6" key="1">
    <citation type="submission" date="2015-01" db="EMBL/GenBank/DDBJ databases">
        <authorList>
            <person name="Andreevskaya M."/>
        </authorList>
    </citation>
    <scope>NUCLEOTIDE SEQUENCE [LARGE SCALE GENOMIC DNA]</scope>
    <source>
        <strain evidence="6">MKFS47</strain>
    </source>
</reference>
<dbReference type="PROSITE" id="PS51000">
    <property type="entry name" value="HTH_DEOR_2"/>
    <property type="match status" value="1"/>
</dbReference>
<dbReference type="GO" id="GO:0003700">
    <property type="term" value="F:DNA-binding transcription factor activity"/>
    <property type="evidence" value="ECO:0007669"/>
    <property type="project" value="InterPro"/>
</dbReference>
<keyword evidence="2" id="KW-0238">DNA-binding</keyword>
<dbReference type="InterPro" id="IPR001034">
    <property type="entry name" value="DeoR_HTH"/>
</dbReference>
<evidence type="ECO:0000256" key="3">
    <source>
        <dbReference type="ARBA" id="ARBA00023163"/>
    </source>
</evidence>
<dbReference type="Pfam" id="PF00455">
    <property type="entry name" value="DeoRC"/>
    <property type="match status" value="1"/>
</dbReference>